<feature type="coiled-coil region" evidence="1">
    <location>
        <begin position="172"/>
        <end position="210"/>
    </location>
</feature>
<name>D6RPM3_COPC7</name>
<dbReference type="VEuPathDB" id="FungiDB:CC1G_15131"/>
<evidence type="ECO:0000256" key="1">
    <source>
        <dbReference type="SAM" id="Coils"/>
    </source>
</evidence>
<evidence type="ECO:0000313" key="4">
    <source>
        <dbReference type="Proteomes" id="UP000001861"/>
    </source>
</evidence>
<dbReference type="InParanoid" id="D6RPM3"/>
<feature type="region of interest" description="Disordered" evidence="2">
    <location>
        <begin position="26"/>
        <end position="77"/>
    </location>
</feature>
<dbReference type="EMBL" id="AACS02000009">
    <property type="protein sequence ID" value="EFI26998.1"/>
    <property type="molecule type" value="Genomic_DNA"/>
</dbReference>
<organism evidence="3 4">
    <name type="scientific">Coprinopsis cinerea (strain Okayama-7 / 130 / ATCC MYA-4618 / FGSC 9003)</name>
    <name type="common">Inky cap fungus</name>
    <name type="synonym">Hormographiella aspergillata</name>
    <dbReference type="NCBI Taxonomy" id="240176"/>
    <lineage>
        <taxon>Eukaryota</taxon>
        <taxon>Fungi</taxon>
        <taxon>Dikarya</taxon>
        <taxon>Basidiomycota</taxon>
        <taxon>Agaricomycotina</taxon>
        <taxon>Agaricomycetes</taxon>
        <taxon>Agaricomycetidae</taxon>
        <taxon>Agaricales</taxon>
        <taxon>Agaricineae</taxon>
        <taxon>Psathyrellaceae</taxon>
        <taxon>Coprinopsis</taxon>
    </lineage>
</organism>
<protein>
    <recommendedName>
        <fullName evidence="5">CCHC-type domain-containing protein</fullName>
    </recommendedName>
</protein>
<feature type="compositionally biased region" description="Basic and acidic residues" evidence="2">
    <location>
        <begin position="535"/>
        <end position="563"/>
    </location>
</feature>
<sequence>MAVQVRLSTADQRRILAELKRESRANARTLDKRLKRMEAPKGPKVEPEEGKEGGPSTAPEGDLGTEVNPIQVEDDGDDDFDGELYDSSGLERVMPIVTKYTLDDLLDTGTADQDVINTAVAETLKRLGIKPKREEQHVQEVGPHRGSQNMPPGMYQWSGPSKSDNDGFKLILERLDQQEAKWKDTLTGLKKEQKEQLTEFETRMEAKIDKRLTDHSQRFNSHNSSGGNPIGQSYVPPGRRNYSNSGSSGGGYVDFSRRPGQQGYSQGVWRNGDAGGGERRGVTCWFCGEPAHAVMGCKIRRVMLDTGRIRHEGGDYRILESNRIITPFRNGEEFTLDLIRKSMESSGHTLDLDAIKREAQYVQEEPPEHRWRDPLTGQPTQEQLVHDLKERVSQLETEKAQSLGSAPNDTSAEADVERLPSVYQNRVDQRVVHDDEESSSCCFFQPAGSSKTELEKSKKTAGVEKENTNKKERVEEKESESEEEEVKRVGPPKKKKKVTWSDSQPTAKLTPSGTLPYVDVPPLSTKPLGAFKPKVNKEEEKSFEKEREVEEKGEPLPEIDRRGPAYNKRAPVEQNGAAKAIVNELLEVTVPVNIKSLMGVSPEAREYLKNLLTRKRVPTREVPIPRETEVFKRFFDDPHEVKRLHVGLQWVENSEEAMAKAEAAVEQRALAEKRDRDYKEALNFATGDVGELAVVFEQTASGEIKVEKVFQSGHKSGKFSQEDVKLMFIQEALTREVENKKAAKKVEAFLQQVRTGKRDKSVGEVMMLDTVIKHFEQIYQQLKEDIIEDSVKTSSTTSSENKDEVVAGNPNV</sequence>
<dbReference type="GeneID" id="9379175"/>
<dbReference type="AlphaFoldDB" id="D6RPM3"/>
<feature type="compositionally biased region" description="Polar residues" evidence="2">
    <location>
        <begin position="500"/>
        <end position="513"/>
    </location>
</feature>
<proteinExistence type="predicted"/>
<keyword evidence="4" id="KW-1185">Reference proteome</keyword>
<feature type="compositionally biased region" description="Basic and acidic residues" evidence="2">
    <location>
        <begin position="452"/>
        <end position="476"/>
    </location>
</feature>
<feature type="compositionally biased region" description="Polar residues" evidence="2">
    <location>
        <begin position="218"/>
        <end position="231"/>
    </location>
</feature>
<reference evidence="3 4" key="1">
    <citation type="journal article" date="2010" name="Proc. Natl. Acad. Sci. U.S.A.">
        <title>Insights into evolution of multicellular fungi from the assembled chromosomes of the mushroom Coprinopsis cinerea (Coprinus cinereus).</title>
        <authorList>
            <person name="Stajich J.E."/>
            <person name="Wilke S.K."/>
            <person name="Ahren D."/>
            <person name="Au C.H."/>
            <person name="Birren B.W."/>
            <person name="Borodovsky M."/>
            <person name="Burns C."/>
            <person name="Canback B."/>
            <person name="Casselton L.A."/>
            <person name="Cheng C.K."/>
            <person name="Deng J."/>
            <person name="Dietrich F.S."/>
            <person name="Fargo D.C."/>
            <person name="Farman M.L."/>
            <person name="Gathman A.C."/>
            <person name="Goldberg J."/>
            <person name="Guigo R."/>
            <person name="Hoegger P.J."/>
            <person name="Hooker J.B."/>
            <person name="Huggins A."/>
            <person name="James T.Y."/>
            <person name="Kamada T."/>
            <person name="Kilaru S."/>
            <person name="Kodira C."/>
            <person name="Kues U."/>
            <person name="Kupfer D."/>
            <person name="Kwan H.S."/>
            <person name="Lomsadze A."/>
            <person name="Li W."/>
            <person name="Lilly W.W."/>
            <person name="Ma L.J."/>
            <person name="Mackey A.J."/>
            <person name="Manning G."/>
            <person name="Martin F."/>
            <person name="Muraguchi H."/>
            <person name="Natvig D.O."/>
            <person name="Palmerini H."/>
            <person name="Ramesh M.A."/>
            <person name="Rehmeyer C.J."/>
            <person name="Roe B.A."/>
            <person name="Shenoy N."/>
            <person name="Stanke M."/>
            <person name="Ter-Hovhannisyan V."/>
            <person name="Tunlid A."/>
            <person name="Velagapudi R."/>
            <person name="Vision T.J."/>
            <person name="Zeng Q."/>
            <person name="Zolan M.E."/>
            <person name="Pukkila P.J."/>
        </authorList>
    </citation>
    <scope>NUCLEOTIDE SEQUENCE [LARGE SCALE GENOMIC DNA]</scope>
    <source>
        <strain evidence="4">Okayama-7 / 130 / ATCC MYA-4618 / FGSC 9003</strain>
    </source>
</reference>
<dbReference type="RefSeq" id="XP_002910492.1">
    <property type="nucleotide sequence ID" value="XM_002910446.1"/>
</dbReference>
<feature type="compositionally biased region" description="Basic and acidic residues" evidence="2">
    <location>
        <begin position="26"/>
        <end position="52"/>
    </location>
</feature>
<feature type="region of interest" description="Disordered" evidence="2">
    <location>
        <begin position="790"/>
        <end position="812"/>
    </location>
</feature>
<feature type="region of interest" description="Disordered" evidence="2">
    <location>
        <begin position="210"/>
        <end position="273"/>
    </location>
</feature>
<dbReference type="OrthoDB" id="3048530at2759"/>
<feature type="compositionally biased region" description="Polar residues" evidence="2">
    <location>
        <begin position="400"/>
        <end position="411"/>
    </location>
</feature>
<evidence type="ECO:0000313" key="3">
    <source>
        <dbReference type="EMBL" id="EFI26998.1"/>
    </source>
</evidence>
<gene>
    <name evidence="3" type="ORF">CC1G_15131</name>
</gene>
<keyword evidence="1" id="KW-0175">Coiled coil</keyword>
<dbReference type="KEGG" id="cci:CC1G_15131"/>
<accession>D6RPM3</accession>
<evidence type="ECO:0000256" key="2">
    <source>
        <dbReference type="SAM" id="MobiDB-lite"/>
    </source>
</evidence>
<evidence type="ECO:0008006" key="5">
    <source>
        <dbReference type="Google" id="ProtNLM"/>
    </source>
</evidence>
<dbReference type="Proteomes" id="UP000001861">
    <property type="component" value="Unassembled WGS sequence"/>
</dbReference>
<comment type="caution">
    <text evidence="3">The sequence shown here is derived from an EMBL/GenBank/DDBJ whole genome shotgun (WGS) entry which is preliminary data.</text>
</comment>
<feature type="region of interest" description="Disordered" evidence="2">
    <location>
        <begin position="394"/>
        <end position="564"/>
    </location>
</feature>
<dbReference type="HOGENOM" id="CLU_347487_0_0_1"/>